<gene>
    <name evidence="5" type="ORF">ACFO0C_43165</name>
</gene>
<protein>
    <submittedName>
        <fullName evidence="5">ArsR/SmtB family transcription factor</fullName>
    </submittedName>
</protein>
<dbReference type="Proteomes" id="UP001595867">
    <property type="component" value="Unassembled WGS sequence"/>
</dbReference>
<keyword evidence="3" id="KW-0804">Transcription</keyword>
<dbReference type="InterPro" id="IPR036390">
    <property type="entry name" value="WH_DNA-bd_sf"/>
</dbReference>
<keyword evidence="1" id="KW-0805">Transcription regulation</keyword>
<dbReference type="PANTHER" id="PTHR43132:SF2">
    <property type="entry name" value="ARSENICAL RESISTANCE OPERON REPRESSOR ARSR-RELATED"/>
    <property type="match status" value="1"/>
</dbReference>
<dbReference type="Pfam" id="PF01022">
    <property type="entry name" value="HTH_5"/>
    <property type="match status" value="1"/>
</dbReference>
<dbReference type="InterPro" id="IPR051011">
    <property type="entry name" value="Metal_resp_trans_reg"/>
</dbReference>
<evidence type="ECO:0000259" key="4">
    <source>
        <dbReference type="PROSITE" id="PS50987"/>
    </source>
</evidence>
<dbReference type="InterPro" id="IPR036388">
    <property type="entry name" value="WH-like_DNA-bd_sf"/>
</dbReference>
<dbReference type="PROSITE" id="PS50987">
    <property type="entry name" value="HTH_ARSR_2"/>
    <property type="match status" value="1"/>
</dbReference>
<dbReference type="SMART" id="SM00418">
    <property type="entry name" value="HTH_ARSR"/>
    <property type="match status" value="1"/>
</dbReference>
<evidence type="ECO:0000313" key="5">
    <source>
        <dbReference type="EMBL" id="MFC4071780.1"/>
    </source>
</evidence>
<comment type="caution">
    <text evidence="5">The sequence shown here is derived from an EMBL/GenBank/DDBJ whole genome shotgun (WGS) entry which is preliminary data.</text>
</comment>
<dbReference type="NCBIfam" id="NF033788">
    <property type="entry name" value="HTH_metalloreg"/>
    <property type="match status" value="1"/>
</dbReference>
<reference evidence="6" key="1">
    <citation type="journal article" date="2019" name="Int. J. Syst. Evol. Microbiol.">
        <title>The Global Catalogue of Microorganisms (GCM) 10K type strain sequencing project: providing services to taxonomists for standard genome sequencing and annotation.</title>
        <authorList>
            <consortium name="The Broad Institute Genomics Platform"/>
            <consortium name="The Broad Institute Genome Sequencing Center for Infectious Disease"/>
            <person name="Wu L."/>
            <person name="Ma J."/>
        </authorList>
    </citation>
    <scope>NUCLEOTIDE SEQUENCE [LARGE SCALE GENOMIC DNA]</scope>
    <source>
        <strain evidence="6">TBRC 5832</strain>
    </source>
</reference>
<keyword evidence="2" id="KW-0238">DNA-binding</keyword>
<dbReference type="SUPFAM" id="SSF46785">
    <property type="entry name" value="Winged helix' DNA-binding domain"/>
    <property type="match status" value="1"/>
</dbReference>
<dbReference type="Gene3D" id="1.10.10.10">
    <property type="entry name" value="Winged helix-like DNA-binding domain superfamily/Winged helix DNA-binding domain"/>
    <property type="match status" value="1"/>
</dbReference>
<proteinExistence type="predicted"/>
<accession>A0ABV8J6F7</accession>
<feature type="domain" description="HTH arsR-type" evidence="4">
    <location>
        <begin position="1"/>
        <end position="95"/>
    </location>
</feature>
<dbReference type="InterPro" id="IPR011991">
    <property type="entry name" value="ArsR-like_HTH"/>
</dbReference>
<keyword evidence="6" id="KW-1185">Reference proteome</keyword>
<dbReference type="CDD" id="cd00090">
    <property type="entry name" value="HTH_ARSR"/>
    <property type="match status" value="1"/>
</dbReference>
<dbReference type="EMBL" id="JBHSBL010000029">
    <property type="protein sequence ID" value="MFC4071780.1"/>
    <property type="molecule type" value="Genomic_DNA"/>
</dbReference>
<evidence type="ECO:0000256" key="2">
    <source>
        <dbReference type="ARBA" id="ARBA00023125"/>
    </source>
</evidence>
<dbReference type="PANTHER" id="PTHR43132">
    <property type="entry name" value="ARSENICAL RESISTANCE OPERON REPRESSOR ARSR-RELATED"/>
    <property type="match status" value="1"/>
</dbReference>
<evidence type="ECO:0000313" key="6">
    <source>
        <dbReference type="Proteomes" id="UP001595867"/>
    </source>
</evidence>
<sequence>MSFPLYQAQAEFYRTLGHPVRVRILELLEAKPLAVRELLAEVGVEPANLSQQLAVLRHAFLVRTYRNAGVVMYALATPAVREILALATRASALQPENPISQ</sequence>
<dbReference type="RefSeq" id="WP_378072658.1">
    <property type="nucleotide sequence ID" value="NZ_JBHSBL010000029.1"/>
</dbReference>
<organism evidence="5 6">
    <name type="scientific">Actinoplanes subglobosus</name>
    <dbReference type="NCBI Taxonomy" id="1547892"/>
    <lineage>
        <taxon>Bacteria</taxon>
        <taxon>Bacillati</taxon>
        <taxon>Actinomycetota</taxon>
        <taxon>Actinomycetes</taxon>
        <taxon>Micromonosporales</taxon>
        <taxon>Micromonosporaceae</taxon>
        <taxon>Actinoplanes</taxon>
    </lineage>
</organism>
<evidence type="ECO:0000256" key="3">
    <source>
        <dbReference type="ARBA" id="ARBA00023163"/>
    </source>
</evidence>
<name>A0ABV8J6F7_9ACTN</name>
<dbReference type="InterPro" id="IPR001845">
    <property type="entry name" value="HTH_ArsR_DNA-bd_dom"/>
</dbReference>
<evidence type="ECO:0000256" key="1">
    <source>
        <dbReference type="ARBA" id="ARBA00023015"/>
    </source>
</evidence>